<dbReference type="OrthoDB" id="196472at2"/>
<comment type="caution">
    <text evidence="8">The sequence shown here is derived from an EMBL/GenBank/DDBJ whole genome shotgun (WGS) entry which is preliminary data.</text>
</comment>
<proteinExistence type="predicted"/>
<evidence type="ECO:0000256" key="2">
    <source>
        <dbReference type="ARBA" id="ARBA00022475"/>
    </source>
</evidence>
<dbReference type="Gene3D" id="1.20.950.20">
    <property type="entry name" value="Transmembrane di-heme cytochromes, Chain C"/>
    <property type="match status" value="1"/>
</dbReference>
<reference evidence="8 9" key="1">
    <citation type="submission" date="2018-02" db="EMBL/GenBank/DDBJ databases">
        <title>novel marine gammaproteobacteria from coastal saline agro ecosystem.</title>
        <authorList>
            <person name="Krishnan R."/>
            <person name="Ramesh Kumar N."/>
        </authorList>
    </citation>
    <scope>NUCLEOTIDE SEQUENCE [LARGE SCALE GENOMIC DNA]</scope>
    <source>
        <strain evidence="8 9">228</strain>
    </source>
</reference>
<organism evidence="8 9">
    <name type="scientific">Proteobacteria bacterium 228</name>
    <dbReference type="NCBI Taxonomy" id="2083153"/>
    <lineage>
        <taxon>Bacteria</taxon>
        <taxon>Pseudomonadati</taxon>
        <taxon>Pseudomonadota</taxon>
    </lineage>
</organism>
<dbReference type="Pfam" id="PF01292">
    <property type="entry name" value="Ni_hydr_CYTB"/>
    <property type="match status" value="1"/>
</dbReference>
<evidence type="ECO:0000256" key="3">
    <source>
        <dbReference type="ARBA" id="ARBA00022692"/>
    </source>
</evidence>
<evidence type="ECO:0000256" key="6">
    <source>
        <dbReference type="SAM" id="Phobius"/>
    </source>
</evidence>
<evidence type="ECO:0000313" key="8">
    <source>
        <dbReference type="EMBL" id="PPC78220.1"/>
    </source>
</evidence>
<gene>
    <name evidence="8" type="ORF">C4K68_06180</name>
</gene>
<evidence type="ECO:0000256" key="5">
    <source>
        <dbReference type="ARBA" id="ARBA00023136"/>
    </source>
</evidence>
<evidence type="ECO:0000259" key="7">
    <source>
        <dbReference type="Pfam" id="PF01292"/>
    </source>
</evidence>
<accession>A0A2S5KTY8</accession>
<dbReference type="GO" id="GO:0020037">
    <property type="term" value="F:heme binding"/>
    <property type="evidence" value="ECO:0007669"/>
    <property type="project" value="TreeGrafter"/>
</dbReference>
<keyword evidence="3 6" id="KW-0812">Transmembrane</keyword>
<comment type="subcellular location">
    <subcellularLocation>
        <location evidence="1">Cell membrane</location>
        <topology evidence="1">Multi-pass membrane protein</topology>
    </subcellularLocation>
</comment>
<dbReference type="GO" id="GO:0009055">
    <property type="term" value="F:electron transfer activity"/>
    <property type="evidence" value="ECO:0007669"/>
    <property type="project" value="InterPro"/>
</dbReference>
<dbReference type="AlphaFoldDB" id="A0A2S5KTY8"/>
<protein>
    <submittedName>
        <fullName evidence="8">Cytochrome B</fullName>
    </submittedName>
</protein>
<evidence type="ECO:0000256" key="1">
    <source>
        <dbReference type="ARBA" id="ARBA00004651"/>
    </source>
</evidence>
<evidence type="ECO:0000256" key="4">
    <source>
        <dbReference type="ARBA" id="ARBA00022989"/>
    </source>
</evidence>
<dbReference type="EMBL" id="PRLP01000017">
    <property type="protein sequence ID" value="PPC78220.1"/>
    <property type="molecule type" value="Genomic_DNA"/>
</dbReference>
<sequence>MQQRWVWDPFIRLFHWSLVTGIVLNSFVLEEGKQAHRWVGYTLATLIALRVVWGFIGSHHARFKHFVPTPTEFRAYMAELRQGRHPHYEGHNPAGGAMIIVLLTTVALIALTGWMQETDQFWGVEWVQNTHAVLANGLLALIAVHVCAVLWASRKTGENLIKAMITGKKSGSGARALD</sequence>
<feature type="domain" description="Cytochrome b561 bacterial/Ni-hydrogenase" evidence="7">
    <location>
        <begin position="6"/>
        <end position="167"/>
    </location>
</feature>
<dbReference type="InterPro" id="IPR051542">
    <property type="entry name" value="Hydrogenase_cytochrome"/>
</dbReference>
<dbReference type="InterPro" id="IPR016174">
    <property type="entry name" value="Di-haem_cyt_TM"/>
</dbReference>
<feature type="transmembrane region" description="Helical" evidence="6">
    <location>
        <begin position="94"/>
        <end position="114"/>
    </location>
</feature>
<dbReference type="PANTHER" id="PTHR30485:SF2">
    <property type="entry name" value="BLL0597 PROTEIN"/>
    <property type="match status" value="1"/>
</dbReference>
<keyword evidence="5 6" id="KW-0472">Membrane</keyword>
<keyword evidence="2" id="KW-1003">Cell membrane</keyword>
<evidence type="ECO:0000313" key="9">
    <source>
        <dbReference type="Proteomes" id="UP000238196"/>
    </source>
</evidence>
<keyword evidence="4 6" id="KW-1133">Transmembrane helix</keyword>
<dbReference type="GO" id="GO:0005886">
    <property type="term" value="C:plasma membrane"/>
    <property type="evidence" value="ECO:0007669"/>
    <property type="project" value="UniProtKB-SubCell"/>
</dbReference>
<feature type="transmembrane region" description="Helical" evidence="6">
    <location>
        <begin position="12"/>
        <end position="29"/>
    </location>
</feature>
<dbReference type="Proteomes" id="UP000238196">
    <property type="component" value="Unassembled WGS sequence"/>
</dbReference>
<dbReference type="SUPFAM" id="SSF81342">
    <property type="entry name" value="Transmembrane di-heme cytochromes"/>
    <property type="match status" value="1"/>
</dbReference>
<feature type="transmembrane region" description="Helical" evidence="6">
    <location>
        <begin position="35"/>
        <end position="56"/>
    </location>
</feature>
<feature type="transmembrane region" description="Helical" evidence="6">
    <location>
        <begin position="134"/>
        <end position="152"/>
    </location>
</feature>
<name>A0A2S5KTY8_9PROT</name>
<dbReference type="GO" id="GO:0022904">
    <property type="term" value="P:respiratory electron transport chain"/>
    <property type="evidence" value="ECO:0007669"/>
    <property type="project" value="InterPro"/>
</dbReference>
<dbReference type="InterPro" id="IPR011577">
    <property type="entry name" value="Cyt_b561_bac/Ni-Hgenase"/>
</dbReference>
<dbReference type="PANTHER" id="PTHR30485">
    <property type="entry name" value="NI/FE-HYDROGENASE 1 B-TYPE CYTOCHROME SUBUNIT"/>
    <property type="match status" value="1"/>
</dbReference>